<name>A0ABS9K408_9RHOO</name>
<gene>
    <name evidence="5" type="ORF">LZ012_12880</name>
</gene>
<feature type="domain" description="Hemerythrin-like" evidence="4">
    <location>
        <begin position="4"/>
        <end position="111"/>
    </location>
</feature>
<dbReference type="InterPro" id="IPR012827">
    <property type="entry name" value="Hemerythrin_metal-bd"/>
</dbReference>
<keyword evidence="6" id="KW-1185">Reference proteome</keyword>
<sequence>MVDIPEIDEQHARLFEQLEIFKASCLEHNAVPADEAEALFNALLDHCRTEERLAREAGLDFHRHGEKHATMLHSIRNVLNDMERPGINVFGVIRYIGCWFERHIREEDKNLGLYLRQVPCANQGQRFSEMFPERQFPEQRSAF</sequence>
<evidence type="ECO:0000256" key="2">
    <source>
        <dbReference type="ARBA" id="ARBA00022723"/>
    </source>
</evidence>
<protein>
    <submittedName>
        <fullName evidence="5">Hemerythrin family protein</fullName>
    </submittedName>
</protein>
<organism evidence="5 6">
    <name type="scientific">Dechloromonas hankyongensis</name>
    <dbReference type="NCBI Taxonomy" id="2908002"/>
    <lineage>
        <taxon>Bacteria</taxon>
        <taxon>Pseudomonadati</taxon>
        <taxon>Pseudomonadota</taxon>
        <taxon>Betaproteobacteria</taxon>
        <taxon>Rhodocyclales</taxon>
        <taxon>Azonexaceae</taxon>
        <taxon>Dechloromonas</taxon>
    </lineage>
</organism>
<dbReference type="SUPFAM" id="SSF47188">
    <property type="entry name" value="Hemerythrin-like"/>
    <property type="match status" value="1"/>
</dbReference>
<comment type="similarity">
    <text evidence="1">Belongs to the hemerythrin family.</text>
</comment>
<proteinExistence type="inferred from homology"/>
<dbReference type="RefSeq" id="WP_275711215.1">
    <property type="nucleotide sequence ID" value="NZ_JAKLTN010000002.1"/>
</dbReference>
<evidence type="ECO:0000259" key="4">
    <source>
        <dbReference type="Pfam" id="PF01814"/>
    </source>
</evidence>
<reference evidence="5" key="1">
    <citation type="submission" date="2022-01" db="EMBL/GenBank/DDBJ databases">
        <authorList>
            <person name="Jo J.-H."/>
            <person name="Im W.-T."/>
        </authorList>
    </citation>
    <scope>NUCLEOTIDE SEQUENCE</scope>
    <source>
        <strain evidence="5">XY25</strain>
    </source>
</reference>
<dbReference type="Gene3D" id="1.20.120.50">
    <property type="entry name" value="Hemerythrin-like"/>
    <property type="match status" value="1"/>
</dbReference>
<dbReference type="CDD" id="cd12107">
    <property type="entry name" value="Hemerythrin"/>
    <property type="match status" value="1"/>
</dbReference>
<evidence type="ECO:0000313" key="6">
    <source>
        <dbReference type="Proteomes" id="UP001165384"/>
    </source>
</evidence>
<comment type="caution">
    <text evidence="5">The sequence shown here is derived from an EMBL/GenBank/DDBJ whole genome shotgun (WGS) entry which is preliminary data.</text>
</comment>
<dbReference type="InterPro" id="IPR012312">
    <property type="entry name" value="Hemerythrin-like"/>
</dbReference>
<evidence type="ECO:0000313" key="5">
    <source>
        <dbReference type="EMBL" id="MCG2577885.1"/>
    </source>
</evidence>
<dbReference type="Proteomes" id="UP001165384">
    <property type="component" value="Unassembled WGS sequence"/>
</dbReference>
<dbReference type="InterPro" id="IPR035938">
    <property type="entry name" value="Hemerythrin-like_sf"/>
</dbReference>
<keyword evidence="2" id="KW-0479">Metal-binding</keyword>
<evidence type="ECO:0000256" key="3">
    <source>
        <dbReference type="ARBA" id="ARBA00023004"/>
    </source>
</evidence>
<dbReference type="Pfam" id="PF01814">
    <property type="entry name" value="Hemerythrin"/>
    <property type="match status" value="1"/>
</dbReference>
<keyword evidence="3" id="KW-0408">Iron</keyword>
<dbReference type="EMBL" id="JAKLTN010000002">
    <property type="protein sequence ID" value="MCG2577885.1"/>
    <property type="molecule type" value="Genomic_DNA"/>
</dbReference>
<evidence type="ECO:0000256" key="1">
    <source>
        <dbReference type="ARBA" id="ARBA00010587"/>
    </source>
</evidence>
<accession>A0ABS9K408</accession>